<proteinExistence type="predicted"/>
<dbReference type="Proteomes" id="UP000234342">
    <property type="component" value="Unassembled WGS sequence"/>
</dbReference>
<gene>
    <name evidence="1" type="ORF">BANT10_00625</name>
</gene>
<reference evidence="2" key="1">
    <citation type="submission" date="2017-03" db="EMBL/GenBank/DDBJ databases">
        <authorList>
            <person name="Monnet C."/>
        </authorList>
    </citation>
    <scope>NUCLEOTIDE SEQUENCE [LARGE SCALE GENOMIC DNA]</scope>
    <source>
        <strain evidence="2">P10</strain>
    </source>
</reference>
<protein>
    <submittedName>
        <fullName evidence="1">Uncharacterized protein</fullName>
    </submittedName>
</protein>
<dbReference type="AlphaFoldDB" id="A0A2H1I6C0"/>
<organism evidence="1 2">
    <name type="scientific">Brevibacterium antiquum</name>
    <dbReference type="NCBI Taxonomy" id="234835"/>
    <lineage>
        <taxon>Bacteria</taxon>
        <taxon>Bacillati</taxon>
        <taxon>Actinomycetota</taxon>
        <taxon>Actinomycetes</taxon>
        <taxon>Micrococcales</taxon>
        <taxon>Brevibacteriaceae</taxon>
        <taxon>Brevibacterium</taxon>
    </lineage>
</organism>
<dbReference type="EMBL" id="FXZE01000002">
    <property type="protein sequence ID" value="SMX70747.1"/>
    <property type="molecule type" value="Genomic_DNA"/>
</dbReference>
<evidence type="ECO:0000313" key="2">
    <source>
        <dbReference type="Proteomes" id="UP000234342"/>
    </source>
</evidence>
<sequence length="96" mass="10253">MPDIIGPHEVMYPFVPECPRTHTFGVNTSSGIVGVITVSLRDLGMFRRGRGSANDVHTSAQRDAGAVEADRQAGIGGLDVREFQAGGQEVEVDDDI</sequence>
<keyword evidence="2" id="KW-1185">Reference proteome</keyword>
<accession>A0A2H1I6C0</accession>
<evidence type="ECO:0000313" key="1">
    <source>
        <dbReference type="EMBL" id="SMX70747.1"/>
    </source>
</evidence>
<name>A0A2H1I6C0_9MICO</name>